<evidence type="ECO:0000313" key="11">
    <source>
        <dbReference type="Ensembl" id="ENSDLAP00005007620.2"/>
    </source>
</evidence>
<evidence type="ECO:0000259" key="10">
    <source>
        <dbReference type="Pfam" id="PF23138"/>
    </source>
</evidence>
<evidence type="ECO:0000256" key="6">
    <source>
        <dbReference type="ARBA" id="ARBA00023212"/>
    </source>
</evidence>
<dbReference type="AlphaFoldDB" id="A0A8C4DQX2"/>
<dbReference type="GO" id="GO:0036064">
    <property type="term" value="C:ciliary basal body"/>
    <property type="evidence" value="ECO:0007669"/>
    <property type="project" value="InterPro"/>
</dbReference>
<dbReference type="FunFam" id="1.25.10.10:FF:000124">
    <property type="entry name" value="lisH domain-containing protein ARMC9 isoform X1"/>
    <property type="match status" value="1"/>
</dbReference>
<dbReference type="InterPro" id="IPR040369">
    <property type="entry name" value="ARMC9"/>
</dbReference>
<dbReference type="InterPro" id="IPR048957">
    <property type="entry name" value="ARMC9_LisH"/>
</dbReference>
<evidence type="ECO:0000256" key="7">
    <source>
        <dbReference type="ARBA" id="ARBA00023273"/>
    </source>
</evidence>
<feature type="region of interest" description="Disordered" evidence="8">
    <location>
        <begin position="660"/>
        <end position="763"/>
    </location>
</feature>
<comment type="subcellular location">
    <subcellularLocation>
        <location evidence="2">Cytoplasm</location>
        <location evidence="2">Cytoskeleton</location>
        <location evidence="2">Cilium basal body</location>
    </subcellularLocation>
    <subcellularLocation>
        <location evidence="1">Cytoplasm</location>
        <location evidence="1">Cytoskeleton</location>
        <location evidence="1">Microtubule organizing center</location>
        <location evidence="1">Centrosome</location>
        <location evidence="1">Centriole</location>
    </subcellularLocation>
</comment>
<dbReference type="SUPFAM" id="SSF48371">
    <property type="entry name" value="ARM repeat"/>
    <property type="match status" value="1"/>
</dbReference>
<dbReference type="InterPro" id="IPR016024">
    <property type="entry name" value="ARM-type_fold"/>
</dbReference>
<keyword evidence="4" id="KW-0963">Cytoplasm</keyword>
<keyword evidence="7" id="KW-0966">Cell projection</keyword>
<keyword evidence="6" id="KW-0206">Cytoskeleton</keyword>
<evidence type="ECO:0000256" key="5">
    <source>
        <dbReference type="ARBA" id="ARBA00022794"/>
    </source>
</evidence>
<evidence type="ECO:0000256" key="8">
    <source>
        <dbReference type="SAM" id="MobiDB-lite"/>
    </source>
</evidence>
<protein>
    <recommendedName>
        <fullName evidence="3">LisH domain-containing protein ARMC9</fullName>
    </recommendedName>
</protein>
<feature type="compositionally biased region" description="Polar residues" evidence="8">
    <location>
        <begin position="660"/>
        <end position="676"/>
    </location>
</feature>
<organism evidence="11 12">
    <name type="scientific">Dicentrarchus labrax</name>
    <name type="common">European seabass</name>
    <name type="synonym">Morone labrax</name>
    <dbReference type="NCBI Taxonomy" id="13489"/>
    <lineage>
        <taxon>Eukaryota</taxon>
        <taxon>Metazoa</taxon>
        <taxon>Chordata</taxon>
        <taxon>Craniata</taxon>
        <taxon>Vertebrata</taxon>
        <taxon>Euteleostomi</taxon>
        <taxon>Actinopterygii</taxon>
        <taxon>Neopterygii</taxon>
        <taxon>Teleostei</taxon>
        <taxon>Neoteleostei</taxon>
        <taxon>Acanthomorphata</taxon>
        <taxon>Eupercaria</taxon>
        <taxon>Moronidae</taxon>
        <taxon>Dicentrarchus</taxon>
    </lineage>
</organism>
<dbReference type="InterPro" id="IPR011989">
    <property type="entry name" value="ARM-like"/>
</dbReference>
<dbReference type="InterPro" id="IPR048959">
    <property type="entry name" value="ARMC9_ARM_dom"/>
</dbReference>
<keyword evidence="5" id="KW-0970">Cilium biogenesis/degradation</keyword>
<dbReference type="GeneTree" id="ENSGT00390000018026"/>
<sequence length="779" mass="88773">MMMELLTLFEDFEETGHVFDKECKNKGKLVSKPQGSILRDSKTRVIQKDLISSFDDGDHKVFFELWTDNIPSEVKDTDPEAQSLEFYLHIHFTIYPLRRHPGRHDRAEFEERISHFKQYLETRGAALSQTTKFLPYYALPFVPNPTVHPSFKDLFQDSWIPQLKDKLEQFLSVTLRPSNTPRLLNLYKEGGRSTKEAMQQLQLQLAESDRRIASYVRKFNKMQADYHNLIGITAELVDSLEATVSGKMISPEYLQSVCVRLFSSQMRQSVVQSTDFTRPGTASSMLRASIAPQRSKEVPMLPSLDYEKLKKDLFEGPDRLRSLLLQALRWRLTRSLPGEQRDTVLQAYISNDLLERYSTKQKTVLDLLRSKNEIVRQYMARLINAFASLAEGRVYLSQIPILLKLLTEALRKEENDSLTRENVLVALQKLSLRRSQQTAMIADDLIGWLVDELQDSDCLGDYALEYSAALLMNLCLRTKGKRKCAENAKHVLKVLTDLLGHENHEIRPYVNGALYSILCIPSVRQEAKEMSVEEILRCYSKEENPDLNRQIEFIIKQLNSEEGPESDDEEEEDDNDEDLMETDLDTEEVLQPQPRELSGESLLTTEYLGIMTNMAKVKRKSTPLPQPSVDEPLQRPVTPSSHPVTCPPSLSNINTHTHAHTQIQSVAGCPRSQSWTGHMKGEPEKHSPRRNTMDSLGDYIPAFASQPKIPRTPDTAASQNSAHRGRGPTLAPQFSHSEPQQSSRPGSASLTRTVHSSLSENKSRLTITCNETKVEFMVR</sequence>
<feature type="region of interest" description="Disordered" evidence="8">
    <location>
        <begin position="618"/>
        <end position="644"/>
    </location>
</feature>
<dbReference type="Pfam" id="PF23138">
    <property type="entry name" value="CTLH_Armc9"/>
    <property type="match status" value="1"/>
</dbReference>
<reference evidence="11" key="1">
    <citation type="submission" date="2025-08" db="UniProtKB">
        <authorList>
            <consortium name="Ensembl"/>
        </authorList>
    </citation>
    <scope>IDENTIFICATION</scope>
</reference>
<feature type="domain" description="ARMC9 CTLH-like" evidence="10">
    <location>
        <begin position="45"/>
        <end position="175"/>
    </location>
</feature>
<evidence type="ECO:0000313" key="12">
    <source>
        <dbReference type="Proteomes" id="UP000694389"/>
    </source>
</evidence>
<dbReference type="PANTHER" id="PTHR14881:SF4">
    <property type="entry name" value="LISH DOMAIN-CONTAINING PROTEIN ARMC9"/>
    <property type="match status" value="1"/>
</dbReference>
<dbReference type="PANTHER" id="PTHR14881">
    <property type="entry name" value="LISH DOMAIN-CONTAINING PROTEIN ARMC9"/>
    <property type="match status" value="1"/>
</dbReference>
<evidence type="ECO:0000256" key="2">
    <source>
        <dbReference type="ARBA" id="ARBA00004120"/>
    </source>
</evidence>
<feature type="compositionally biased region" description="Polar residues" evidence="8">
    <location>
        <begin position="732"/>
        <end position="763"/>
    </location>
</feature>
<keyword evidence="12" id="KW-1185">Reference proteome</keyword>
<dbReference type="GO" id="GO:0005814">
    <property type="term" value="C:centriole"/>
    <property type="evidence" value="ECO:0007669"/>
    <property type="project" value="UniProtKB-SubCell"/>
</dbReference>
<feature type="region of interest" description="Disordered" evidence="8">
    <location>
        <begin position="558"/>
        <end position="578"/>
    </location>
</feature>
<name>A0A8C4DQX2_DICLA</name>
<dbReference type="Ensembl" id="ENSDLAT00005008324.2">
    <property type="protein sequence ID" value="ENSDLAP00005007620.2"/>
    <property type="gene ID" value="ENSDLAG00005002807.2"/>
</dbReference>
<evidence type="ECO:0000256" key="1">
    <source>
        <dbReference type="ARBA" id="ARBA00004114"/>
    </source>
</evidence>
<dbReference type="Pfam" id="PF21050">
    <property type="entry name" value="ARMC9_ARM"/>
    <property type="match status" value="1"/>
</dbReference>
<dbReference type="Pfam" id="PF21051">
    <property type="entry name" value="ARMC9_LisH"/>
    <property type="match status" value="1"/>
</dbReference>
<evidence type="ECO:0000256" key="4">
    <source>
        <dbReference type="ARBA" id="ARBA00022490"/>
    </source>
</evidence>
<feature type="domain" description="LisH" evidence="9">
    <location>
        <begin position="440"/>
        <end position="559"/>
    </location>
</feature>
<dbReference type="GO" id="GO:0060271">
    <property type="term" value="P:cilium assembly"/>
    <property type="evidence" value="ECO:0007669"/>
    <property type="project" value="InterPro"/>
</dbReference>
<dbReference type="InterPro" id="IPR056327">
    <property type="entry name" value="ARMC9_CTLH-like_dom"/>
</dbReference>
<evidence type="ECO:0000256" key="3">
    <source>
        <dbReference type="ARBA" id="ARBA00021146"/>
    </source>
</evidence>
<feature type="compositionally biased region" description="Acidic residues" evidence="8">
    <location>
        <begin position="562"/>
        <end position="578"/>
    </location>
</feature>
<dbReference type="Gene3D" id="1.25.10.10">
    <property type="entry name" value="Leucine-rich Repeat Variant"/>
    <property type="match status" value="1"/>
</dbReference>
<dbReference type="GO" id="GO:0097542">
    <property type="term" value="C:ciliary tip"/>
    <property type="evidence" value="ECO:0007669"/>
    <property type="project" value="TreeGrafter"/>
</dbReference>
<evidence type="ECO:0000259" key="9">
    <source>
        <dbReference type="Pfam" id="PF21050"/>
    </source>
</evidence>
<proteinExistence type="predicted"/>
<dbReference type="Proteomes" id="UP000694389">
    <property type="component" value="Unassembled WGS sequence"/>
</dbReference>
<accession>A0A8C4DQX2</accession>
<reference evidence="11" key="2">
    <citation type="submission" date="2025-09" db="UniProtKB">
        <authorList>
            <consortium name="Ensembl"/>
        </authorList>
    </citation>
    <scope>IDENTIFICATION</scope>
</reference>